<feature type="compositionally biased region" description="Polar residues" evidence="1">
    <location>
        <begin position="714"/>
        <end position="724"/>
    </location>
</feature>
<evidence type="ECO:0000259" key="2">
    <source>
        <dbReference type="Pfam" id="PF02752"/>
    </source>
</evidence>
<feature type="compositionally biased region" description="Acidic residues" evidence="1">
    <location>
        <begin position="575"/>
        <end position="588"/>
    </location>
</feature>
<name>A0A1X2G530_9FUNG</name>
<reference evidence="3 4" key="1">
    <citation type="submission" date="2016-07" db="EMBL/GenBank/DDBJ databases">
        <title>Pervasive Adenine N6-methylation of Active Genes in Fungi.</title>
        <authorList>
            <consortium name="DOE Joint Genome Institute"/>
            <person name="Mondo S.J."/>
            <person name="Dannebaum R.O."/>
            <person name="Kuo R.C."/>
            <person name="Labutti K."/>
            <person name="Haridas S."/>
            <person name="Kuo A."/>
            <person name="Salamov A."/>
            <person name="Ahrendt S.R."/>
            <person name="Lipzen A."/>
            <person name="Sullivan W."/>
            <person name="Andreopoulos W.B."/>
            <person name="Clum A."/>
            <person name="Lindquist E."/>
            <person name="Daum C."/>
            <person name="Ramamoorthy G.K."/>
            <person name="Gryganskyi A."/>
            <person name="Culley D."/>
            <person name="Magnuson J.K."/>
            <person name="James T.Y."/>
            <person name="O'Malley M.A."/>
            <person name="Stajich J.E."/>
            <person name="Spatafora J.W."/>
            <person name="Visel A."/>
            <person name="Grigoriev I.V."/>
        </authorList>
    </citation>
    <scope>NUCLEOTIDE SEQUENCE [LARGE SCALE GENOMIC DNA]</scope>
    <source>
        <strain evidence="3 4">NRRL 3301</strain>
    </source>
</reference>
<sequence>MSVTSSSDVSLRVVLDQAGPFFPGDTIKGKILVTSQRPFRPHNLRLIWAGGSTIQPSPAEEHENHLFFRRSFALHRDHLQCKKSGQVYTYKPNGFVENYDTTEPLQIQLEANPSSYAFCFEVEVPNEDFPSCTTNEVGMFGGRISYSMEGFMDTVKDDPTPLRSFIEVNVLEYKDTMDAEFKKPYLAESVYFMWLDGTPKDRPNDYKTAIRATTNTIGIHRGGSLDLTIHIWHSTNFQRMSGVSVVLLRQRLMNYRGNTYAQADATVMTMRANVDLRQENKFVQTLNCTLDIPENITPTIGQNGHLLQVSYKVMIKAQLQDGTYQIPNSTHVQRFMSLEIPLTICTVPLMVDGRRINIPSRRRVQPAASVRHVKDEPKQRKNFWGRLTPNKPGRSPPTSQPGSSASLAQPISSSSSHHDGDSVHHHSGISGPGSPRPGDASPTRANSQAINFAQRVPTNQPSSASIIMSEGKAGLQPIRSTPMNGPVTKSPFDLKPDEVDDQRSVDSGPRPIRVQPVRPPQPTVVTTERLPMVTPPVPPPAVVPPPDQPAITTGPNVVSTATPDQKGVVFHDMFDDSDEDEEEYDDEATAYPDTTNTEATSPDHKADLAPHSPPQAPPPVPASPSPTTDTLTLSPPSPHLITTTASPLTFTKAGKGDRSLIKPTESEELQLSNHRSVPSQSLHHQHTQQRLGQPSIPQQQQPTPQSLNALMHQLNASPRYSSPSTPEPPEQDGHTDDESDESDEDAPLAILNRRFRGARVQ</sequence>
<dbReference type="STRING" id="101127.A0A1X2G530"/>
<feature type="domain" description="Arrestin C-terminal-like" evidence="2">
    <location>
        <begin position="207"/>
        <end position="349"/>
    </location>
</feature>
<feature type="compositionally biased region" description="Pro residues" evidence="1">
    <location>
        <begin position="611"/>
        <end position="624"/>
    </location>
</feature>
<dbReference type="OrthoDB" id="2283785at2759"/>
<feature type="compositionally biased region" description="Acidic residues" evidence="1">
    <location>
        <begin position="737"/>
        <end position="746"/>
    </location>
</feature>
<protein>
    <recommendedName>
        <fullName evidence="2">Arrestin C-terminal-like domain-containing protein</fullName>
    </recommendedName>
</protein>
<evidence type="ECO:0000313" key="3">
    <source>
        <dbReference type="EMBL" id="ORX44237.1"/>
    </source>
</evidence>
<feature type="compositionally biased region" description="Low complexity" evidence="1">
    <location>
        <begin position="428"/>
        <end position="438"/>
    </location>
</feature>
<feature type="compositionally biased region" description="Pro residues" evidence="1">
    <location>
        <begin position="533"/>
        <end position="548"/>
    </location>
</feature>
<feature type="region of interest" description="Disordered" evidence="1">
    <location>
        <begin position="475"/>
        <end position="761"/>
    </location>
</feature>
<dbReference type="InterPro" id="IPR014752">
    <property type="entry name" value="Arrestin-like_C"/>
</dbReference>
<dbReference type="Pfam" id="PF02752">
    <property type="entry name" value="Arrestin_C"/>
    <property type="match status" value="1"/>
</dbReference>
<accession>A0A1X2G530</accession>
<dbReference type="Proteomes" id="UP000242146">
    <property type="component" value="Unassembled WGS sequence"/>
</dbReference>
<dbReference type="InterPro" id="IPR011022">
    <property type="entry name" value="Arrestin_C-like"/>
</dbReference>
<feature type="compositionally biased region" description="Basic and acidic residues" evidence="1">
    <location>
        <begin position="492"/>
        <end position="504"/>
    </location>
</feature>
<feature type="compositionally biased region" description="Polar residues" evidence="1">
    <location>
        <begin position="550"/>
        <end position="563"/>
    </location>
</feature>
<evidence type="ECO:0000313" key="4">
    <source>
        <dbReference type="Proteomes" id="UP000242146"/>
    </source>
</evidence>
<comment type="caution">
    <text evidence="3">The sequence shown here is derived from an EMBL/GenBank/DDBJ whole genome shotgun (WGS) entry which is preliminary data.</text>
</comment>
<keyword evidence="4" id="KW-1185">Reference proteome</keyword>
<feature type="compositionally biased region" description="Low complexity" evidence="1">
    <location>
        <begin position="688"/>
        <end position="705"/>
    </location>
</feature>
<feature type="compositionally biased region" description="Low complexity" evidence="1">
    <location>
        <begin position="625"/>
        <end position="644"/>
    </location>
</feature>
<dbReference type="EMBL" id="MCGT01000049">
    <property type="protein sequence ID" value="ORX44237.1"/>
    <property type="molecule type" value="Genomic_DNA"/>
</dbReference>
<feature type="compositionally biased region" description="Polar residues" evidence="1">
    <location>
        <begin position="669"/>
        <end position="682"/>
    </location>
</feature>
<proteinExistence type="predicted"/>
<dbReference type="AlphaFoldDB" id="A0A1X2G530"/>
<gene>
    <name evidence="3" type="ORF">DM01DRAFT_1340425</name>
</gene>
<organism evidence="3 4">
    <name type="scientific">Hesseltinella vesiculosa</name>
    <dbReference type="NCBI Taxonomy" id="101127"/>
    <lineage>
        <taxon>Eukaryota</taxon>
        <taxon>Fungi</taxon>
        <taxon>Fungi incertae sedis</taxon>
        <taxon>Mucoromycota</taxon>
        <taxon>Mucoromycotina</taxon>
        <taxon>Mucoromycetes</taxon>
        <taxon>Mucorales</taxon>
        <taxon>Cunninghamellaceae</taxon>
        <taxon>Hesseltinella</taxon>
    </lineage>
</organism>
<evidence type="ECO:0000256" key="1">
    <source>
        <dbReference type="SAM" id="MobiDB-lite"/>
    </source>
</evidence>
<feature type="region of interest" description="Disordered" evidence="1">
    <location>
        <begin position="362"/>
        <end position="445"/>
    </location>
</feature>
<dbReference type="Gene3D" id="2.60.40.640">
    <property type="match status" value="2"/>
</dbReference>
<feature type="compositionally biased region" description="Low complexity" evidence="1">
    <location>
        <begin position="402"/>
        <end position="415"/>
    </location>
</feature>